<dbReference type="InterPro" id="IPR036169">
    <property type="entry name" value="DXPR_C_sf"/>
</dbReference>
<feature type="binding site" evidence="9">
    <location>
        <position position="209"/>
    </location>
    <ligand>
        <name>1-deoxy-D-xylulose 5-phosphate</name>
        <dbReference type="ChEBI" id="CHEBI:57792"/>
    </ligand>
</feature>
<dbReference type="EC" id="1.1.1.267" evidence="9"/>
<feature type="domain" description="1-deoxy-D-xylulose 5-phosphate reductoisomerase C-terminal" evidence="11">
    <location>
        <begin position="143"/>
        <end position="226"/>
    </location>
</feature>
<feature type="domain" description="DXP reductoisomerase C-terminal" evidence="12">
    <location>
        <begin position="258"/>
        <end position="373"/>
    </location>
</feature>
<name>U2Y3J6_9SPHN</name>
<feature type="binding site" evidence="9">
    <location>
        <position position="196"/>
    </location>
    <ligand>
        <name>1-deoxy-D-xylulose 5-phosphate</name>
        <dbReference type="ChEBI" id="CHEBI:57792"/>
    </ligand>
</feature>
<feature type="binding site" evidence="9">
    <location>
        <position position="13"/>
    </location>
    <ligand>
        <name>NADPH</name>
        <dbReference type="ChEBI" id="CHEBI:57783"/>
    </ligand>
</feature>
<dbReference type="InterPro" id="IPR026877">
    <property type="entry name" value="DXPR_C"/>
</dbReference>
<dbReference type="Pfam" id="PF02670">
    <property type="entry name" value="DXP_reductoisom"/>
    <property type="match status" value="1"/>
</dbReference>
<dbReference type="PIRSF" id="PIRSF006205">
    <property type="entry name" value="Dxp_reductismrs"/>
    <property type="match status" value="1"/>
</dbReference>
<feature type="binding site" evidence="9">
    <location>
        <position position="214"/>
    </location>
    <ligand>
        <name>1-deoxy-D-xylulose 5-phosphate</name>
        <dbReference type="ChEBI" id="CHEBI:57792"/>
    </ligand>
</feature>
<keyword evidence="4 9" id="KW-0521">NADP</keyword>
<keyword evidence="6 9" id="KW-0464">Manganese</keyword>
<evidence type="ECO:0000256" key="6">
    <source>
        <dbReference type="ARBA" id="ARBA00023211"/>
    </source>
</evidence>
<gene>
    <name evidence="9 13" type="primary">dxr</name>
    <name evidence="13" type="ORF">NT2_01_03400</name>
</gene>
<evidence type="ECO:0000256" key="3">
    <source>
        <dbReference type="ARBA" id="ARBA00022723"/>
    </source>
</evidence>
<dbReference type="KEGG" id="ntd:EGO55_15445"/>
<dbReference type="PANTHER" id="PTHR30525:SF0">
    <property type="entry name" value="1-DEOXY-D-XYLULOSE 5-PHOSPHATE REDUCTOISOMERASE, CHLOROPLASTIC"/>
    <property type="match status" value="1"/>
</dbReference>
<dbReference type="GO" id="GO:0051484">
    <property type="term" value="P:isopentenyl diphosphate biosynthetic process, methylerythritol 4-phosphate pathway involved in terpenoid biosynthetic process"/>
    <property type="evidence" value="ECO:0007669"/>
    <property type="project" value="UniProtKB-ARBA"/>
</dbReference>
<dbReference type="InterPro" id="IPR003821">
    <property type="entry name" value="DXP_reductoisomerase"/>
</dbReference>
<evidence type="ECO:0000256" key="8">
    <source>
        <dbReference type="ARBA" id="ARBA00048543"/>
    </source>
</evidence>
<dbReference type="Pfam" id="PF13288">
    <property type="entry name" value="DXPR_C"/>
    <property type="match status" value="1"/>
</dbReference>
<dbReference type="UniPathway" id="UPA00056">
    <property type="reaction ID" value="UER00092"/>
</dbReference>
<dbReference type="Gene3D" id="1.10.1740.10">
    <property type="match status" value="1"/>
</dbReference>
<keyword evidence="13" id="KW-0413">Isomerase</keyword>
<feature type="binding site" evidence="9">
    <location>
        <position position="121"/>
    </location>
    <ligand>
        <name>NADPH</name>
        <dbReference type="ChEBI" id="CHEBI:57783"/>
    </ligand>
</feature>
<feature type="binding site" evidence="9">
    <location>
        <position position="147"/>
    </location>
    <ligand>
        <name>Mn(2+)</name>
        <dbReference type="ChEBI" id="CHEBI:29035"/>
    </ligand>
</feature>
<feature type="binding site" evidence="9">
    <location>
        <position position="218"/>
    </location>
    <ligand>
        <name>1-deoxy-D-xylulose 5-phosphate</name>
        <dbReference type="ChEBI" id="CHEBI:57792"/>
    </ligand>
</feature>
<feature type="binding site" evidence="9">
    <location>
        <position position="149"/>
    </location>
    <ligand>
        <name>Mn(2+)</name>
        <dbReference type="ChEBI" id="CHEBI:29035"/>
    </ligand>
</feature>
<dbReference type="GO" id="GO:0030145">
    <property type="term" value="F:manganese ion binding"/>
    <property type="evidence" value="ECO:0007669"/>
    <property type="project" value="TreeGrafter"/>
</dbReference>
<reference evidence="13 14" key="1">
    <citation type="submission" date="2013-09" db="EMBL/GenBank/DDBJ databases">
        <title>Whole genome shotgun sequence of Novosphingobium tardaugens NBRC 16725.</title>
        <authorList>
            <person name="Isaki S."/>
            <person name="Hosoyama A."/>
            <person name="Tsuchikane K."/>
            <person name="Katsumata H."/>
            <person name="Ando Y."/>
            <person name="Yamazaki S."/>
            <person name="Fujita N."/>
        </authorList>
    </citation>
    <scope>NUCLEOTIDE SEQUENCE [LARGE SCALE GENOMIC DNA]</scope>
    <source>
        <strain evidence="13 14">NBRC 16725</strain>
    </source>
</reference>
<keyword evidence="7 9" id="KW-0414">Isoprene biosynthesis</keyword>
<dbReference type="GO" id="GO:0030604">
    <property type="term" value="F:1-deoxy-D-xylulose-5-phosphate reductoisomerase activity"/>
    <property type="evidence" value="ECO:0007669"/>
    <property type="project" value="UniProtKB-UniRule"/>
</dbReference>
<feature type="binding site" evidence="9">
    <location>
        <position position="215"/>
    </location>
    <ligand>
        <name>1-deoxy-D-xylulose 5-phosphate</name>
        <dbReference type="ChEBI" id="CHEBI:57792"/>
    </ligand>
</feature>
<comment type="similarity">
    <text evidence="2 9">Belongs to the DXR family.</text>
</comment>
<dbReference type="InterPro" id="IPR036291">
    <property type="entry name" value="NAD(P)-bd_dom_sf"/>
</dbReference>
<evidence type="ECO:0000256" key="5">
    <source>
        <dbReference type="ARBA" id="ARBA00023002"/>
    </source>
</evidence>
<feature type="binding site" evidence="9">
    <location>
        <position position="10"/>
    </location>
    <ligand>
        <name>NADPH</name>
        <dbReference type="ChEBI" id="CHEBI:57783"/>
    </ligand>
</feature>
<evidence type="ECO:0000259" key="12">
    <source>
        <dbReference type="Pfam" id="PF13288"/>
    </source>
</evidence>
<feature type="binding site" evidence="9">
    <location>
        <position position="149"/>
    </location>
    <ligand>
        <name>1-deoxy-D-xylulose 5-phosphate</name>
        <dbReference type="ChEBI" id="CHEBI:57792"/>
    </ligand>
</feature>
<evidence type="ECO:0000256" key="4">
    <source>
        <dbReference type="ARBA" id="ARBA00022857"/>
    </source>
</evidence>
<dbReference type="PANTHER" id="PTHR30525">
    <property type="entry name" value="1-DEOXY-D-XYLULOSE 5-PHOSPHATE REDUCTOISOMERASE"/>
    <property type="match status" value="1"/>
</dbReference>
<dbReference type="eggNOG" id="COG0743">
    <property type="taxonomic scope" value="Bacteria"/>
</dbReference>
<feature type="binding site" evidence="9">
    <location>
        <position position="173"/>
    </location>
    <ligand>
        <name>1-deoxy-D-xylulose 5-phosphate</name>
        <dbReference type="ChEBI" id="CHEBI:57792"/>
    </ligand>
</feature>
<proteinExistence type="inferred from homology"/>
<accession>U2Y3J6</accession>
<dbReference type="Pfam" id="PF08436">
    <property type="entry name" value="DXP_redisom_C"/>
    <property type="match status" value="1"/>
</dbReference>
<evidence type="ECO:0000256" key="1">
    <source>
        <dbReference type="ARBA" id="ARBA00005094"/>
    </source>
</evidence>
<dbReference type="FunFam" id="3.40.50.720:FF:000045">
    <property type="entry name" value="1-deoxy-D-xylulose 5-phosphate reductoisomerase"/>
    <property type="match status" value="1"/>
</dbReference>
<dbReference type="InterPro" id="IPR013644">
    <property type="entry name" value="DXP_reductoisomerase_C"/>
</dbReference>
<dbReference type="GO" id="GO:0016853">
    <property type="term" value="F:isomerase activity"/>
    <property type="evidence" value="ECO:0007669"/>
    <property type="project" value="UniProtKB-KW"/>
</dbReference>
<dbReference type="AlphaFoldDB" id="U2Y3J6"/>
<evidence type="ECO:0000256" key="2">
    <source>
        <dbReference type="ARBA" id="ARBA00006825"/>
    </source>
</evidence>
<organism evidence="13 14">
    <name type="scientific">Caenibius tardaugens NBRC 16725</name>
    <dbReference type="NCBI Taxonomy" id="1219035"/>
    <lineage>
        <taxon>Bacteria</taxon>
        <taxon>Pseudomonadati</taxon>
        <taxon>Pseudomonadota</taxon>
        <taxon>Alphaproteobacteria</taxon>
        <taxon>Sphingomonadales</taxon>
        <taxon>Erythrobacteraceae</taxon>
        <taxon>Caenibius</taxon>
    </lineage>
</organism>
<comment type="caution">
    <text evidence="9">Lacks conserved residue(s) required for the propagation of feature annotation.</text>
</comment>
<keyword evidence="3 9" id="KW-0479">Metal-binding</keyword>
<dbReference type="GO" id="GO:0070402">
    <property type="term" value="F:NADPH binding"/>
    <property type="evidence" value="ECO:0007669"/>
    <property type="project" value="InterPro"/>
</dbReference>
<protein>
    <recommendedName>
        <fullName evidence="9">1-deoxy-D-xylulose 5-phosphate reductoisomerase</fullName>
        <shortName evidence="9">DXP reductoisomerase</shortName>
        <ecNumber evidence="9">1.1.1.267</ecNumber>
    </recommendedName>
    <alternativeName>
        <fullName evidence="9">1-deoxyxylulose-5-phosphate reductoisomerase</fullName>
    </alternativeName>
    <alternativeName>
        <fullName evidence="9">2-C-methyl-D-erythritol 4-phosphate synthase</fullName>
    </alternativeName>
</protein>
<comment type="pathway">
    <text evidence="1 9">Isoprenoid biosynthesis; isopentenyl diphosphate biosynthesis via DXP pathway; isopentenyl diphosphate from 1-deoxy-D-xylulose 5-phosphate: step 1/6.</text>
</comment>
<comment type="function">
    <text evidence="9">Catalyzes the NADPH-dependent rearrangement and reduction of 1-deoxy-D-xylulose-5-phosphate (DXP) to 2-C-methyl-D-erythritol 4-phosphate (MEP).</text>
</comment>
<feature type="binding site" evidence="9">
    <location>
        <position position="11"/>
    </location>
    <ligand>
        <name>NADPH</name>
        <dbReference type="ChEBI" id="CHEBI:57783"/>
    </ligand>
</feature>
<feature type="binding site" evidence="9">
    <location>
        <position position="123"/>
    </location>
    <ligand>
        <name>NADPH</name>
        <dbReference type="ChEBI" id="CHEBI:57783"/>
    </ligand>
</feature>
<dbReference type="SUPFAM" id="SSF55347">
    <property type="entry name" value="Glyceraldehyde-3-phosphate dehydrogenase-like, C-terminal domain"/>
    <property type="match status" value="1"/>
</dbReference>
<dbReference type="NCBIfam" id="TIGR00243">
    <property type="entry name" value="Dxr"/>
    <property type="match status" value="1"/>
</dbReference>
<sequence>MRSISILGATGSVGTSTLDLVRRNRDDWRVVALTAHSNAVELAGLAKEFGAELAVIADETCLPLLREALSGSGIAVAGGLQALCDAAARPADVTVAAIVGCAGLAPTMAAIEQGGIVALANKEALVSAGDLMMAAVEQHGATLLPLDSEHNAIFQCLAGNALSDVRRITLTASGGPFRTWTVEQLQAATAAQAVKHPNWDMGAKISVDSATMFNKGLELIEAWHLFPVGLDKLSIVVHPQSVIHSLVEYRDGSSLAQLGPSDMRVPIASCLAWPQRMDTPMPSLDLPTLAELTFFAPDEVRFPATRIAREAAEAGGAAPAVLNAANEIAVAAFLAGQIGFMRIAANVERVLAATMPQAPSSLDDVFAIDHDTRIRARELLELA</sequence>
<feature type="binding site" evidence="9">
    <location>
        <position position="202"/>
    </location>
    <ligand>
        <name>NADPH</name>
        <dbReference type="ChEBI" id="CHEBI:57783"/>
    </ligand>
</feature>
<keyword evidence="5 9" id="KW-0560">Oxidoreductase</keyword>
<evidence type="ECO:0000313" key="13">
    <source>
        <dbReference type="EMBL" id="GAD47571.1"/>
    </source>
</evidence>
<evidence type="ECO:0000259" key="10">
    <source>
        <dbReference type="Pfam" id="PF02670"/>
    </source>
</evidence>
<feature type="binding site" evidence="9">
    <location>
        <position position="218"/>
    </location>
    <ligand>
        <name>Mn(2+)</name>
        <dbReference type="ChEBI" id="CHEBI:29035"/>
    </ligand>
</feature>
<comment type="cofactor">
    <cofactor evidence="9">
        <name>Mg(2+)</name>
        <dbReference type="ChEBI" id="CHEBI:18420"/>
    </cofactor>
    <cofactor evidence="9">
        <name>Mn(2+)</name>
        <dbReference type="ChEBI" id="CHEBI:29035"/>
    </cofactor>
</comment>
<evidence type="ECO:0000256" key="9">
    <source>
        <dbReference type="HAMAP-Rule" id="MF_00183"/>
    </source>
</evidence>
<dbReference type="SUPFAM" id="SSF69055">
    <property type="entry name" value="1-deoxy-D-xylulose-5-phosphate reductoisomerase, C-terminal domain"/>
    <property type="match status" value="1"/>
</dbReference>
<dbReference type="HAMAP" id="MF_00183">
    <property type="entry name" value="DXP_reductoisom"/>
    <property type="match status" value="1"/>
</dbReference>
<feature type="binding site" evidence="9">
    <location>
        <position position="122"/>
    </location>
    <ligand>
        <name>1-deoxy-D-xylulose 5-phosphate</name>
        <dbReference type="ChEBI" id="CHEBI:57792"/>
    </ligand>
</feature>
<evidence type="ECO:0000256" key="7">
    <source>
        <dbReference type="ARBA" id="ARBA00023229"/>
    </source>
</evidence>
<feature type="binding site" evidence="9">
    <location>
        <position position="12"/>
    </location>
    <ligand>
        <name>NADPH</name>
        <dbReference type="ChEBI" id="CHEBI:57783"/>
    </ligand>
</feature>
<feature type="binding site" evidence="9">
    <location>
        <position position="148"/>
    </location>
    <ligand>
        <name>1-deoxy-D-xylulose 5-phosphate</name>
        <dbReference type="ChEBI" id="CHEBI:57792"/>
    </ligand>
</feature>
<keyword evidence="14" id="KW-1185">Reference proteome</keyword>
<dbReference type="OrthoDB" id="9806546at2"/>
<dbReference type="EMBL" id="BASZ01000001">
    <property type="protein sequence ID" value="GAD47571.1"/>
    <property type="molecule type" value="Genomic_DNA"/>
</dbReference>
<dbReference type="RefSeq" id="WP_021688478.1">
    <property type="nucleotide sequence ID" value="NZ_BASZ01000001.1"/>
</dbReference>
<dbReference type="Proteomes" id="UP000016568">
    <property type="component" value="Unassembled WGS sequence"/>
</dbReference>
<dbReference type="Gene3D" id="3.40.50.720">
    <property type="entry name" value="NAD(P)-binding Rossmann-like Domain"/>
    <property type="match status" value="1"/>
</dbReference>
<feature type="binding site" evidence="9">
    <location>
        <position position="38"/>
    </location>
    <ligand>
        <name>NADPH</name>
        <dbReference type="ChEBI" id="CHEBI:57783"/>
    </ligand>
</feature>
<evidence type="ECO:0000313" key="14">
    <source>
        <dbReference type="Proteomes" id="UP000016568"/>
    </source>
</evidence>
<comment type="caution">
    <text evidence="13">The sequence shown here is derived from an EMBL/GenBank/DDBJ whole genome shotgun (WGS) entry which is preliminary data.</text>
</comment>
<keyword evidence="9" id="KW-0460">Magnesium</keyword>
<evidence type="ECO:0000259" key="11">
    <source>
        <dbReference type="Pfam" id="PF08436"/>
    </source>
</evidence>
<feature type="domain" description="1-deoxy-D-xylulose 5-phosphate reductoisomerase N-terminal" evidence="10">
    <location>
        <begin position="4"/>
        <end position="129"/>
    </location>
</feature>
<dbReference type="InterPro" id="IPR013512">
    <property type="entry name" value="DXP_reductoisomerase_N"/>
</dbReference>
<comment type="catalytic activity">
    <reaction evidence="8">
        <text>2-C-methyl-D-erythritol 4-phosphate + NADP(+) = 1-deoxy-D-xylulose 5-phosphate + NADPH + H(+)</text>
        <dbReference type="Rhea" id="RHEA:13717"/>
        <dbReference type="ChEBI" id="CHEBI:15378"/>
        <dbReference type="ChEBI" id="CHEBI:57783"/>
        <dbReference type="ChEBI" id="CHEBI:57792"/>
        <dbReference type="ChEBI" id="CHEBI:58262"/>
        <dbReference type="ChEBI" id="CHEBI:58349"/>
        <dbReference type="EC" id="1.1.1.267"/>
    </reaction>
    <physiologicalReaction direction="right-to-left" evidence="8">
        <dbReference type="Rhea" id="RHEA:13719"/>
    </physiologicalReaction>
</comment>
<dbReference type="SUPFAM" id="SSF51735">
    <property type="entry name" value="NAD(P)-binding Rossmann-fold domains"/>
    <property type="match status" value="1"/>
</dbReference>